<dbReference type="InterPro" id="IPR022689">
    <property type="entry name" value="Iron_dep_repressor"/>
</dbReference>
<accession>A0A174QR05</accession>
<name>A0A174QR05_FLAPL</name>
<evidence type="ECO:0000256" key="4">
    <source>
        <dbReference type="ARBA" id="ARBA00023163"/>
    </source>
</evidence>
<dbReference type="InterPro" id="IPR036388">
    <property type="entry name" value="WH-like_DNA-bd_sf"/>
</dbReference>
<evidence type="ECO:0000256" key="1">
    <source>
        <dbReference type="ARBA" id="ARBA00007871"/>
    </source>
</evidence>
<keyword evidence="4" id="KW-0804">Transcription</keyword>
<protein>
    <submittedName>
        <fullName evidence="8">Metal-dependent transcriptional regulator</fullName>
    </submittedName>
</protein>
<evidence type="ECO:0000313" key="10">
    <source>
        <dbReference type="Proteomes" id="UP000429811"/>
    </source>
</evidence>
<dbReference type="Proteomes" id="UP000429811">
    <property type="component" value="Unassembled WGS sequence"/>
</dbReference>
<dbReference type="InterPro" id="IPR001367">
    <property type="entry name" value="Fe_dep_repressor"/>
</dbReference>
<dbReference type="SMART" id="SM00529">
    <property type="entry name" value="HTH_DTXR"/>
    <property type="match status" value="1"/>
</dbReference>
<evidence type="ECO:0000256" key="2">
    <source>
        <dbReference type="ARBA" id="ARBA00023015"/>
    </source>
</evidence>
<evidence type="ECO:0000313" key="8">
    <source>
        <dbReference type="EMBL" id="MSB21994.1"/>
    </source>
</evidence>
<dbReference type="SUPFAM" id="SSF46785">
    <property type="entry name" value="Winged helix' DNA-binding domain"/>
    <property type="match status" value="1"/>
</dbReference>
<dbReference type="GO" id="GO:0046914">
    <property type="term" value="F:transition metal ion binding"/>
    <property type="evidence" value="ECO:0007669"/>
    <property type="project" value="InterPro"/>
</dbReference>
<organism evidence="8 11">
    <name type="scientific">Flavonifractor plautii</name>
    <name type="common">Fusobacterium plautii</name>
    <dbReference type="NCBI Taxonomy" id="292800"/>
    <lineage>
        <taxon>Bacteria</taxon>
        <taxon>Bacillati</taxon>
        <taxon>Bacillota</taxon>
        <taxon>Clostridia</taxon>
        <taxon>Eubacteriales</taxon>
        <taxon>Oscillospiraceae</taxon>
        <taxon>Flavonifractor</taxon>
    </lineage>
</organism>
<comment type="similarity">
    <text evidence="1">Belongs to the DtxR/MntR family.</text>
</comment>
<dbReference type="InterPro" id="IPR036421">
    <property type="entry name" value="Fe_dep_repressor_sf"/>
</dbReference>
<dbReference type="Gene3D" id="1.10.60.10">
    <property type="entry name" value="Iron dependent repressor, metal binding and dimerisation domain"/>
    <property type="match status" value="1"/>
</dbReference>
<dbReference type="InterPro" id="IPR022687">
    <property type="entry name" value="HTH_DTXR"/>
</dbReference>
<dbReference type="Proteomes" id="UP000434475">
    <property type="component" value="Unassembled WGS sequence"/>
</dbReference>
<comment type="caution">
    <text evidence="8">The sequence shown here is derived from an EMBL/GenBank/DDBJ whole genome shotgun (WGS) entry which is preliminary data.</text>
</comment>
<gene>
    <name evidence="9" type="ORF">GKE90_13955</name>
    <name evidence="8" type="ORF">GKE97_21185</name>
</gene>
<sequence length="142" mass="15837">MKLHASGEDYLEAILVLQKEKGMVRSVDVARHMGVSKPSVCHAVATLKAGGFLTMDGDFFLHLTDVGREVAEQTYEKHCFFTRLLMGAGVDPKTAERDACRMEHVISPASFQKLAELYQKAHPNTEPTENERRFDAETDPAD</sequence>
<proteinExistence type="inferred from homology"/>
<evidence type="ECO:0000313" key="9">
    <source>
        <dbReference type="EMBL" id="MSB49786.1"/>
    </source>
</evidence>
<evidence type="ECO:0000259" key="7">
    <source>
        <dbReference type="Pfam" id="PF02742"/>
    </source>
</evidence>
<dbReference type="SUPFAM" id="SSF47979">
    <property type="entry name" value="Iron-dependent repressor protein, dimerization domain"/>
    <property type="match status" value="1"/>
</dbReference>
<dbReference type="PANTHER" id="PTHR33238:SF7">
    <property type="entry name" value="IRON-DEPENDENT TRANSCRIPTIONAL REGULATOR"/>
    <property type="match status" value="1"/>
</dbReference>
<dbReference type="PANTHER" id="PTHR33238">
    <property type="entry name" value="IRON (METAL) DEPENDENT REPRESSOR, DTXR FAMILY"/>
    <property type="match status" value="1"/>
</dbReference>
<dbReference type="Pfam" id="PF01325">
    <property type="entry name" value="Fe_dep_repress"/>
    <property type="match status" value="1"/>
</dbReference>
<dbReference type="InterPro" id="IPR050536">
    <property type="entry name" value="DtxR_MntR_Metal-Reg"/>
</dbReference>
<evidence type="ECO:0000259" key="6">
    <source>
        <dbReference type="Pfam" id="PF01325"/>
    </source>
</evidence>
<dbReference type="GO" id="GO:0003700">
    <property type="term" value="F:DNA-binding transcription factor activity"/>
    <property type="evidence" value="ECO:0007669"/>
    <property type="project" value="InterPro"/>
</dbReference>
<dbReference type="EMBL" id="WKPR01000031">
    <property type="protein sequence ID" value="MSB21994.1"/>
    <property type="molecule type" value="Genomic_DNA"/>
</dbReference>
<dbReference type="RefSeq" id="WP_009260469.1">
    <property type="nucleotide sequence ID" value="NZ_CP084007.1"/>
</dbReference>
<feature type="domain" description="Iron dependent repressor metal binding and dimerisation" evidence="7">
    <location>
        <begin position="64"/>
        <end position="130"/>
    </location>
</feature>
<dbReference type="Gene3D" id="1.10.10.10">
    <property type="entry name" value="Winged helix-like DNA-binding domain superfamily/Winged helix DNA-binding domain"/>
    <property type="match status" value="1"/>
</dbReference>
<evidence type="ECO:0000256" key="3">
    <source>
        <dbReference type="ARBA" id="ARBA00023125"/>
    </source>
</evidence>
<dbReference type="InterPro" id="IPR036390">
    <property type="entry name" value="WH_DNA-bd_sf"/>
</dbReference>
<dbReference type="GO" id="GO:0046983">
    <property type="term" value="F:protein dimerization activity"/>
    <property type="evidence" value="ECO:0007669"/>
    <property type="project" value="InterPro"/>
</dbReference>
<evidence type="ECO:0000313" key="11">
    <source>
        <dbReference type="Proteomes" id="UP000434475"/>
    </source>
</evidence>
<dbReference type="GO" id="GO:0003677">
    <property type="term" value="F:DNA binding"/>
    <property type="evidence" value="ECO:0007669"/>
    <property type="project" value="UniProtKB-KW"/>
</dbReference>
<feature type="domain" description="HTH dtxR-type" evidence="6">
    <location>
        <begin position="3"/>
        <end position="55"/>
    </location>
</feature>
<reference evidence="10 11" key="1">
    <citation type="journal article" date="2019" name="Nat. Med.">
        <title>A library of human gut bacterial isolates paired with longitudinal multiomics data enables mechanistic microbiome research.</title>
        <authorList>
            <person name="Poyet M."/>
            <person name="Groussin M."/>
            <person name="Gibbons S.M."/>
            <person name="Avila-Pacheco J."/>
            <person name="Jiang X."/>
            <person name="Kearney S.M."/>
            <person name="Perrotta A.R."/>
            <person name="Berdy B."/>
            <person name="Zhao S."/>
            <person name="Lieberman T.D."/>
            <person name="Swanson P.K."/>
            <person name="Smith M."/>
            <person name="Roesemann S."/>
            <person name="Alexander J.E."/>
            <person name="Rich S.A."/>
            <person name="Livny J."/>
            <person name="Vlamakis H."/>
            <person name="Clish C."/>
            <person name="Bullock K."/>
            <person name="Deik A."/>
            <person name="Scott J."/>
            <person name="Pierce K.A."/>
            <person name="Xavier R.J."/>
            <person name="Alm E.J."/>
        </authorList>
    </citation>
    <scope>NUCLEOTIDE SEQUENCE [LARGE SCALE GENOMIC DNA]</scope>
    <source>
        <strain evidence="8 11">BIOML-A2</strain>
        <strain evidence="9 10">BIOML-A5</strain>
    </source>
</reference>
<keyword evidence="3" id="KW-0238">DNA-binding</keyword>
<feature type="region of interest" description="Disordered" evidence="5">
    <location>
        <begin position="119"/>
        <end position="142"/>
    </location>
</feature>
<evidence type="ECO:0000256" key="5">
    <source>
        <dbReference type="SAM" id="MobiDB-lite"/>
    </source>
</evidence>
<keyword evidence="2" id="KW-0805">Transcription regulation</keyword>
<dbReference type="Pfam" id="PF02742">
    <property type="entry name" value="Fe_dep_repr_C"/>
    <property type="match status" value="1"/>
</dbReference>
<dbReference type="EMBL" id="WKPO01000021">
    <property type="protein sequence ID" value="MSB49786.1"/>
    <property type="molecule type" value="Genomic_DNA"/>
</dbReference>
<dbReference type="AlphaFoldDB" id="A0A174QR05"/>